<gene>
    <name evidence="2" type="ORF">NCTC10005_00163</name>
</gene>
<dbReference type="AlphaFoldDB" id="A0A0M7JJ05"/>
<protein>
    <submittedName>
        <fullName evidence="2">Uncharacterized protein</fullName>
    </submittedName>
</protein>
<proteinExistence type="predicted"/>
<evidence type="ECO:0000256" key="1">
    <source>
        <dbReference type="SAM" id="Phobius"/>
    </source>
</evidence>
<organism evidence="2 3">
    <name type="scientific">Enterobacter cloacae</name>
    <dbReference type="NCBI Taxonomy" id="550"/>
    <lineage>
        <taxon>Bacteria</taxon>
        <taxon>Pseudomonadati</taxon>
        <taxon>Pseudomonadota</taxon>
        <taxon>Gammaproteobacteria</taxon>
        <taxon>Enterobacterales</taxon>
        <taxon>Enterobacteriaceae</taxon>
        <taxon>Enterobacter</taxon>
        <taxon>Enterobacter cloacae complex</taxon>
    </lineage>
</organism>
<keyword evidence="1" id="KW-0812">Transmembrane</keyword>
<evidence type="ECO:0000313" key="3">
    <source>
        <dbReference type="Proteomes" id="UP000255106"/>
    </source>
</evidence>
<reference evidence="2 3" key="1">
    <citation type="submission" date="2018-06" db="EMBL/GenBank/DDBJ databases">
        <authorList>
            <consortium name="Pathogen Informatics"/>
            <person name="Doyle S."/>
        </authorList>
    </citation>
    <scope>NUCLEOTIDE SEQUENCE [LARGE SCALE GENOMIC DNA]</scope>
    <source>
        <strain evidence="2 3">NCTC10005</strain>
    </source>
</reference>
<sequence>MNIDLKIEIKVDVAAVIVSITGLLTLVTKYLGYL</sequence>
<dbReference type="Proteomes" id="UP000255106">
    <property type="component" value="Unassembled WGS sequence"/>
</dbReference>
<keyword evidence="1" id="KW-1133">Transmembrane helix</keyword>
<evidence type="ECO:0000313" key="2">
    <source>
        <dbReference type="EMBL" id="STQ07535.1"/>
    </source>
</evidence>
<dbReference type="EMBL" id="UGJB01000003">
    <property type="protein sequence ID" value="STQ07535.1"/>
    <property type="molecule type" value="Genomic_DNA"/>
</dbReference>
<feature type="transmembrane region" description="Helical" evidence="1">
    <location>
        <begin position="12"/>
        <end position="32"/>
    </location>
</feature>
<accession>A0A0M7JJ05</accession>
<keyword evidence="1" id="KW-0472">Membrane</keyword>
<name>A0A0M7JJ05_ENTCL</name>